<feature type="domain" description="Rad21/Rec8-like protein N-terminal" evidence="6">
    <location>
        <begin position="1"/>
        <end position="107"/>
    </location>
</feature>
<evidence type="ECO:0000313" key="8">
    <source>
        <dbReference type="Proteomes" id="UP001313282"/>
    </source>
</evidence>
<feature type="compositionally biased region" description="Basic and acidic residues" evidence="4">
    <location>
        <begin position="454"/>
        <end position="464"/>
    </location>
</feature>
<evidence type="ECO:0000313" key="7">
    <source>
        <dbReference type="EMBL" id="KAK6351645.1"/>
    </source>
</evidence>
<evidence type="ECO:0000256" key="3">
    <source>
        <dbReference type="ARBA" id="ARBA00023242"/>
    </source>
</evidence>
<dbReference type="Pfam" id="PF04825">
    <property type="entry name" value="Rad21_Rec8_N"/>
    <property type="match status" value="1"/>
</dbReference>
<dbReference type="GO" id="GO:0005634">
    <property type="term" value="C:nucleus"/>
    <property type="evidence" value="ECO:0007669"/>
    <property type="project" value="UniProtKB-SubCell"/>
</dbReference>
<name>A0AAN8NC32_9PEZI</name>
<feature type="domain" description="Rad21/Rec8-like protein C-terminal eukaryotic" evidence="5">
    <location>
        <begin position="677"/>
        <end position="715"/>
    </location>
</feature>
<evidence type="ECO:0000256" key="1">
    <source>
        <dbReference type="ARBA" id="ARBA00004123"/>
    </source>
</evidence>
<dbReference type="GO" id="GO:0003682">
    <property type="term" value="F:chromatin binding"/>
    <property type="evidence" value="ECO:0007669"/>
    <property type="project" value="TreeGrafter"/>
</dbReference>
<keyword evidence="8" id="KW-1185">Reference proteome</keyword>
<dbReference type="InterPro" id="IPR036390">
    <property type="entry name" value="WH_DNA-bd_sf"/>
</dbReference>
<sequence length="720" mass="80366">MFYDHRILTQRKYGVATVWLVATIGPKAMLSKKIHKREILEVNVAKACRTILQSENPLALRLQSNLLFGVSRVFSEQYSYLFTDVANAHQKINREFLVPLDTAQIDLVGARIRPEALLLQDDPAFIPELSFILPELRVLPEDQLHNTTQLALQDDTLLPLPALDVAPSPRAELIIPDSPSLDGGSGGVGFLQFCGDDFQGGTSDQDELDEDIDFIFDENGEIQDVPARAPYQQTENGDMDIEDIPPRTTEGRIDTLGRDHWLTMSADRERVWREHEDGQQNHDLNNNLVNIDALQEKLFPTRNSTGSQGAEPFPLRQQECQEDEMAVVIPKQHGKKPRLARADDTLELKTSDLAALSANYLENMNLARQKRFKLQNAYSIKKTARGWVYGWGGMIKVRSLQATFGGNNMLKLLNPSVGKVLWGETSTTKRQKRAQLHSEEDESGSEGSQWGRRVRAERADDRNSRSVSPGIDEIDVEETGLEDQDPGVARRGSMNLEGSLMPWNILERGSRAGSELGFGGFGTSSIGGIPSSINRDFSSTGRRKASPAIVTSRLLGKRAGRVTPSPNISRIRAPVSDFGAKTRYGSPMNMESDGDDLFGAEEMTGVFHEEFQPEEGPGRDASFNKDTQNSNWFAETLERESYNFFEYLRFQIVSKYENEQGTGNENRFISLDELISPVGSPRVVAAQGFYHLLHLATRGSIRVEQHGHLEPIVISMVIPD</sequence>
<feature type="compositionally biased region" description="Acidic residues" evidence="4">
    <location>
        <begin position="472"/>
        <end position="485"/>
    </location>
</feature>
<dbReference type="Pfam" id="PF04824">
    <property type="entry name" value="Rad21_Rec8"/>
    <property type="match status" value="1"/>
</dbReference>
<evidence type="ECO:0000256" key="4">
    <source>
        <dbReference type="SAM" id="MobiDB-lite"/>
    </source>
</evidence>
<dbReference type="PANTHER" id="PTHR12585">
    <property type="entry name" value="SCC1 / RAD21 FAMILY MEMBER"/>
    <property type="match status" value="1"/>
</dbReference>
<evidence type="ECO:0000259" key="5">
    <source>
        <dbReference type="Pfam" id="PF04824"/>
    </source>
</evidence>
<dbReference type="EMBL" id="JAVHNR010000002">
    <property type="protein sequence ID" value="KAK6351645.1"/>
    <property type="molecule type" value="Genomic_DNA"/>
</dbReference>
<comment type="subcellular location">
    <subcellularLocation>
        <location evidence="1">Nucleus</location>
    </subcellularLocation>
</comment>
<dbReference type="InterPro" id="IPR006909">
    <property type="entry name" value="Rad21/Rec8_C_eu"/>
</dbReference>
<dbReference type="SUPFAM" id="SSF46785">
    <property type="entry name" value="Winged helix' DNA-binding domain"/>
    <property type="match status" value="1"/>
</dbReference>
<dbReference type="PANTHER" id="PTHR12585:SF70">
    <property type="entry name" value="RAD21_REC8 N TERMINAL DOMAIN PROTEIN (AFU_ORTHOLOGUE AFUA_6G02900)"/>
    <property type="match status" value="1"/>
</dbReference>
<accession>A0AAN8NC32</accession>
<dbReference type="CDD" id="cd21789">
    <property type="entry name" value="Rad21_Rec8_M_SpRec8p-like"/>
    <property type="match status" value="1"/>
</dbReference>
<dbReference type="InterPro" id="IPR006910">
    <property type="entry name" value="Rad21_Rec8_N"/>
</dbReference>
<dbReference type="AlphaFoldDB" id="A0AAN8NC32"/>
<comment type="caution">
    <text evidence="7">The sequence shown here is derived from an EMBL/GenBank/DDBJ whole genome shotgun (WGS) entry which is preliminary data.</text>
</comment>
<keyword evidence="3" id="KW-0539">Nucleus</keyword>
<gene>
    <name evidence="7" type="ORF">TWF718_004799</name>
</gene>
<protein>
    <recommendedName>
        <fullName evidence="9">Rad21/Rec8-like protein N-terminal domain-containing protein</fullName>
    </recommendedName>
</protein>
<dbReference type="Proteomes" id="UP001313282">
    <property type="component" value="Unassembled WGS sequence"/>
</dbReference>
<dbReference type="GO" id="GO:0007064">
    <property type="term" value="P:mitotic sister chromatid cohesion"/>
    <property type="evidence" value="ECO:0007669"/>
    <property type="project" value="TreeGrafter"/>
</dbReference>
<organism evidence="7 8">
    <name type="scientific">Orbilia javanica</name>
    <dbReference type="NCBI Taxonomy" id="47235"/>
    <lineage>
        <taxon>Eukaryota</taxon>
        <taxon>Fungi</taxon>
        <taxon>Dikarya</taxon>
        <taxon>Ascomycota</taxon>
        <taxon>Pezizomycotina</taxon>
        <taxon>Orbiliomycetes</taxon>
        <taxon>Orbiliales</taxon>
        <taxon>Orbiliaceae</taxon>
        <taxon>Orbilia</taxon>
    </lineage>
</organism>
<evidence type="ECO:0000259" key="6">
    <source>
        <dbReference type="Pfam" id="PF04825"/>
    </source>
</evidence>
<comment type="similarity">
    <text evidence="2">Belongs to the rad21 family.</text>
</comment>
<proteinExistence type="inferred from homology"/>
<dbReference type="InterPro" id="IPR039781">
    <property type="entry name" value="Rad21/Rec8-like"/>
</dbReference>
<reference evidence="7 8" key="1">
    <citation type="submission" date="2019-10" db="EMBL/GenBank/DDBJ databases">
        <authorList>
            <person name="Palmer J.M."/>
        </authorList>
    </citation>
    <scope>NUCLEOTIDE SEQUENCE [LARGE SCALE GENOMIC DNA]</scope>
    <source>
        <strain evidence="7 8">TWF718</strain>
    </source>
</reference>
<evidence type="ECO:0008006" key="9">
    <source>
        <dbReference type="Google" id="ProtNLM"/>
    </source>
</evidence>
<feature type="region of interest" description="Disordered" evidence="4">
    <location>
        <begin position="425"/>
        <end position="494"/>
    </location>
</feature>
<evidence type="ECO:0000256" key="2">
    <source>
        <dbReference type="ARBA" id="ARBA00009870"/>
    </source>
</evidence>
<dbReference type="GO" id="GO:0030892">
    <property type="term" value="C:mitotic cohesin complex"/>
    <property type="evidence" value="ECO:0007669"/>
    <property type="project" value="TreeGrafter"/>
</dbReference>